<reference evidence="2" key="1">
    <citation type="submission" date="2016-10" db="EMBL/GenBank/DDBJ databases">
        <authorList>
            <person name="Varghese N."/>
            <person name="Submissions S."/>
        </authorList>
    </citation>
    <scope>NUCLEOTIDE SEQUENCE [LARGE SCALE GENOMIC DNA]</scope>
    <source>
        <strain evidence="2">DSM 22002</strain>
    </source>
</reference>
<keyword evidence="2" id="KW-1185">Reference proteome</keyword>
<organism evidence="1 2">
    <name type="scientific">Agrococcus jejuensis</name>
    <dbReference type="NCBI Taxonomy" id="399736"/>
    <lineage>
        <taxon>Bacteria</taxon>
        <taxon>Bacillati</taxon>
        <taxon>Actinomycetota</taxon>
        <taxon>Actinomycetes</taxon>
        <taxon>Micrococcales</taxon>
        <taxon>Microbacteriaceae</taxon>
        <taxon>Agrococcus</taxon>
    </lineage>
</organism>
<dbReference type="GO" id="GO:0003677">
    <property type="term" value="F:DNA binding"/>
    <property type="evidence" value="ECO:0007669"/>
    <property type="project" value="UniProtKB-KW"/>
</dbReference>
<accession>A0A1G8EED9</accession>
<dbReference type="InterPro" id="IPR008316">
    <property type="entry name" value="UCP029876"/>
</dbReference>
<dbReference type="Gene3D" id="1.10.1900.10">
    <property type="entry name" value="c-terminal domain of poly(a) binding protein"/>
    <property type="match status" value="1"/>
</dbReference>
<evidence type="ECO:0000313" key="1">
    <source>
        <dbReference type="EMBL" id="SDH68247.1"/>
    </source>
</evidence>
<dbReference type="STRING" id="399736.SAMN04489720_2004"/>
<evidence type="ECO:0000313" key="2">
    <source>
        <dbReference type="Proteomes" id="UP000198822"/>
    </source>
</evidence>
<dbReference type="OrthoDB" id="8083683at2"/>
<dbReference type="AlphaFoldDB" id="A0A1G8EED9"/>
<dbReference type="SUPFAM" id="SSF158560">
    <property type="entry name" value="BH3980-like"/>
    <property type="match status" value="1"/>
</dbReference>
<name>A0A1G8EED9_9MICO</name>
<dbReference type="Pfam" id="PF06304">
    <property type="entry name" value="DUF1048"/>
    <property type="match status" value="1"/>
</dbReference>
<gene>
    <name evidence="1" type="ORF">SAMN04489720_2004</name>
</gene>
<dbReference type="RefSeq" id="WP_092504664.1">
    <property type="nucleotide sequence ID" value="NZ_LT629695.1"/>
</dbReference>
<dbReference type="Proteomes" id="UP000198822">
    <property type="component" value="Chromosome I"/>
</dbReference>
<sequence length="123" mass="13560">MRNPIELIVGDLAQKRQYREYRARVKGLAEPYRTTGLALERYLLNLGAGSDSEQMLRMLDDLATLLEQGLADGTPVRDVVGDDPVEFAEAHLANYPQGSWIQKERTRLATSIADAIDDAGGDA</sequence>
<keyword evidence="1" id="KW-0238">DNA-binding</keyword>
<protein>
    <submittedName>
        <fullName evidence="1">DNA-binding ferritin-like protein (Dps family)</fullName>
    </submittedName>
</protein>
<proteinExistence type="predicted"/>
<dbReference type="EMBL" id="LT629695">
    <property type="protein sequence ID" value="SDH68247.1"/>
    <property type="molecule type" value="Genomic_DNA"/>
</dbReference>